<evidence type="ECO:0000256" key="3">
    <source>
        <dbReference type="SAM" id="Phobius"/>
    </source>
</evidence>
<dbReference type="CDD" id="cd01949">
    <property type="entry name" value="GGDEF"/>
    <property type="match status" value="1"/>
</dbReference>
<dbReference type="PANTHER" id="PTHR45138">
    <property type="entry name" value="REGULATORY COMPONENTS OF SENSORY TRANSDUCTION SYSTEM"/>
    <property type="match status" value="1"/>
</dbReference>
<dbReference type="Pfam" id="PF00990">
    <property type="entry name" value="GGDEF"/>
    <property type="match status" value="1"/>
</dbReference>
<keyword evidence="3" id="KW-0472">Membrane</keyword>
<sequence>MDGSGLDLTNKIRSKVLASLSFALFIAAISFAIFNIVYHQAYSFAALELIFAGFSFDIFWNNSRKNNYSINKLYFYLLFLAFLIVFGTYSFPLIDALFVWGFSFPIISYLLLGKRFAFRVSLFVFISIGSILFYKLTFLGEFDIEPVMINFLFCYTCIWTVSHYYELSRESAHDSLIKLAHCDSLTKTNNRLAFSEGFIDHEGEFLLLLDLDNFKSINDTYGHDIGDLALVSVAKCFKTLIDESRVFRIGGEEFCIWLGTSDLEDALERSEKIRKSVAQQRIECDKQDIPITVSGGLALHQAQMSQSELLKMADNYLYCAKSRGRNQIVHKDEVEVSKLVFVN</sequence>
<keyword evidence="3" id="KW-0812">Transmembrane</keyword>
<dbReference type="Pfam" id="PF20966">
    <property type="entry name" value="MASE6"/>
    <property type="match status" value="1"/>
</dbReference>
<keyword evidence="6" id="KW-1185">Reference proteome</keyword>
<dbReference type="EMBL" id="JAESVD010000001">
    <property type="protein sequence ID" value="MBL4911955.1"/>
    <property type="molecule type" value="Genomic_DNA"/>
</dbReference>
<evidence type="ECO:0000256" key="1">
    <source>
        <dbReference type="ARBA" id="ARBA00012528"/>
    </source>
</evidence>
<dbReference type="PANTHER" id="PTHR45138:SF9">
    <property type="entry name" value="DIGUANYLATE CYCLASE DGCM-RELATED"/>
    <property type="match status" value="1"/>
</dbReference>
<gene>
    <name evidence="5" type="ORF">JMA39_02150</name>
</gene>
<dbReference type="Proteomes" id="UP000604898">
    <property type="component" value="Unassembled WGS sequence"/>
</dbReference>
<dbReference type="EC" id="2.7.7.65" evidence="1"/>
<protein>
    <recommendedName>
        <fullName evidence="1">diguanylate cyclase</fullName>
        <ecNumber evidence="1">2.7.7.65</ecNumber>
    </recommendedName>
</protein>
<keyword evidence="3" id="KW-1133">Transmembrane helix</keyword>
<feature type="domain" description="GGDEF" evidence="4">
    <location>
        <begin position="202"/>
        <end position="333"/>
    </location>
</feature>
<evidence type="ECO:0000313" key="6">
    <source>
        <dbReference type="Proteomes" id="UP000604898"/>
    </source>
</evidence>
<dbReference type="SUPFAM" id="SSF55073">
    <property type="entry name" value="Nucleotide cyclase"/>
    <property type="match status" value="1"/>
</dbReference>
<evidence type="ECO:0000313" key="5">
    <source>
        <dbReference type="EMBL" id="MBL4911955.1"/>
    </source>
</evidence>
<proteinExistence type="predicted"/>
<dbReference type="NCBIfam" id="TIGR00254">
    <property type="entry name" value="GGDEF"/>
    <property type="match status" value="1"/>
</dbReference>
<reference evidence="5 6" key="1">
    <citation type="submission" date="2021-01" db="EMBL/GenBank/DDBJ databases">
        <title>Genome sequence of Shewanella schlegeliana JCM 11561.</title>
        <authorList>
            <person name="Zhang H."/>
            <person name="Li C."/>
        </authorList>
    </citation>
    <scope>NUCLEOTIDE SEQUENCE [LARGE SCALE GENOMIC DNA]</scope>
    <source>
        <strain evidence="5 6">JCM 11561</strain>
    </source>
</reference>
<dbReference type="RefSeq" id="WP_202720187.1">
    <property type="nucleotide sequence ID" value="NZ_BPEX01000006.1"/>
</dbReference>
<organism evidence="5 6">
    <name type="scientific">Shewanella schlegeliana</name>
    <dbReference type="NCBI Taxonomy" id="190308"/>
    <lineage>
        <taxon>Bacteria</taxon>
        <taxon>Pseudomonadati</taxon>
        <taxon>Pseudomonadota</taxon>
        <taxon>Gammaproteobacteria</taxon>
        <taxon>Alteromonadales</taxon>
        <taxon>Shewanellaceae</taxon>
        <taxon>Shewanella</taxon>
    </lineage>
</organism>
<name>A0ABS1STV3_9GAMM</name>
<dbReference type="InterPro" id="IPR043128">
    <property type="entry name" value="Rev_trsase/Diguanyl_cyclase"/>
</dbReference>
<comment type="catalytic activity">
    <reaction evidence="2">
        <text>2 GTP = 3',3'-c-di-GMP + 2 diphosphate</text>
        <dbReference type="Rhea" id="RHEA:24898"/>
        <dbReference type="ChEBI" id="CHEBI:33019"/>
        <dbReference type="ChEBI" id="CHEBI:37565"/>
        <dbReference type="ChEBI" id="CHEBI:58805"/>
        <dbReference type="EC" id="2.7.7.65"/>
    </reaction>
</comment>
<dbReference type="InterPro" id="IPR000160">
    <property type="entry name" value="GGDEF_dom"/>
</dbReference>
<dbReference type="InterPro" id="IPR029787">
    <property type="entry name" value="Nucleotide_cyclase"/>
</dbReference>
<dbReference type="PROSITE" id="PS50887">
    <property type="entry name" value="GGDEF"/>
    <property type="match status" value="1"/>
</dbReference>
<dbReference type="InterPro" id="IPR050469">
    <property type="entry name" value="Diguanylate_Cyclase"/>
</dbReference>
<feature type="transmembrane region" description="Helical" evidence="3">
    <location>
        <begin position="120"/>
        <end position="140"/>
    </location>
</feature>
<dbReference type="SMART" id="SM00267">
    <property type="entry name" value="GGDEF"/>
    <property type="match status" value="1"/>
</dbReference>
<feature type="transmembrane region" description="Helical" evidence="3">
    <location>
        <begin position="97"/>
        <end position="113"/>
    </location>
</feature>
<comment type="caution">
    <text evidence="5">The sequence shown here is derived from an EMBL/GenBank/DDBJ whole genome shotgun (WGS) entry which is preliminary data.</text>
</comment>
<feature type="transmembrane region" description="Helical" evidence="3">
    <location>
        <begin position="73"/>
        <end position="91"/>
    </location>
</feature>
<accession>A0ABS1STV3</accession>
<evidence type="ECO:0000256" key="2">
    <source>
        <dbReference type="ARBA" id="ARBA00034247"/>
    </source>
</evidence>
<feature type="transmembrane region" description="Helical" evidence="3">
    <location>
        <begin position="44"/>
        <end position="61"/>
    </location>
</feature>
<feature type="transmembrane region" description="Helical" evidence="3">
    <location>
        <begin position="16"/>
        <end position="38"/>
    </location>
</feature>
<dbReference type="InterPro" id="IPR048435">
    <property type="entry name" value="MASE6"/>
</dbReference>
<dbReference type="Gene3D" id="3.30.70.270">
    <property type="match status" value="1"/>
</dbReference>
<evidence type="ECO:0000259" key="4">
    <source>
        <dbReference type="PROSITE" id="PS50887"/>
    </source>
</evidence>